<dbReference type="Pfam" id="PF23615">
    <property type="entry name" value="Chromo_MIT1"/>
    <property type="match status" value="1"/>
</dbReference>
<evidence type="ECO:0000256" key="3">
    <source>
        <dbReference type="ARBA" id="ARBA00022801"/>
    </source>
</evidence>
<dbReference type="STRING" id="106004.A0A1Y2G487"/>
<evidence type="ECO:0000256" key="5">
    <source>
        <dbReference type="ARBA" id="ARBA00023242"/>
    </source>
</evidence>
<feature type="compositionally biased region" description="Basic residues" evidence="6">
    <location>
        <begin position="358"/>
        <end position="368"/>
    </location>
</feature>
<evidence type="ECO:0000259" key="7">
    <source>
        <dbReference type="PROSITE" id="PS51192"/>
    </source>
</evidence>
<dbReference type="Pfam" id="PF00176">
    <property type="entry name" value="SNF2-rel_dom"/>
    <property type="match status" value="1"/>
</dbReference>
<keyword evidence="10" id="KW-1185">Reference proteome</keyword>
<dbReference type="Pfam" id="PF00271">
    <property type="entry name" value="Helicase_C"/>
    <property type="match status" value="1"/>
</dbReference>
<dbReference type="FunCoup" id="A0A1Y2G487">
    <property type="interactions" value="16"/>
</dbReference>
<accession>A0A1Y2G487</accession>
<dbReference type="InParanoid" id="A0A1Y2G487"/>
<dbReference type="GO" id="GO:0000785">
    <property type="term" value="C:chromatin"/>
    <property type="evidence" value="ECO:0007669"/>
    <property type="project" value="TreeGrafter"/>
</dbReference>
<feature type="region of interest" description="Disordered" evidence="6">
    <location>
        <begin position="352"/>
        <end position="381"/>
    </location>
</feature>
<dbReference type="SUPFAM" id="SSF52540">
    <property type="entry name" value="P-loop containing nucleoside triphosphate hydrolases"/>
    <property type="match status" value="2"/>
</dbReference>
<reference evidence="9 10" key="1">
    <citation type="submission" date="2016-07" db="EMBL/GenBank/DDBJ databases">
        <title>Pervasive Adenine N6-methylation of Active Genes in Fungi.</title>
        <authorList>
            <consortium name="DOE Joint Genome Institute"/>
            <person name="Mondo S.J."/>
            <person name="Dannebaum R.O."/>
            <person name="Kuo R.C."/>
            <person name="Labutti K."/>
            <person name="Haridas S."/>
            <person name="Kuo A."/>
            <person name="Salamov A."/>
            <person name="Ahrendt S.R."/>
            <person name="Lipzen A."/>
            <person name="Sullivan W."/>
            <person name="Andreopoulos W.B."/>
            <person name="Clum A."/>
            <person name="Lindquist E."/>
            <person name="Daum C."/>
            <person name="Ramamoorthy G.K."/>
            <person name="Gryganskyi A."/>
            <person name="Culley D."/>
            <person name="Magnuson J.K."/>
            <person name="James T.Y."/>
            <person name="O'Malley M.A."/>
            <person name="Stajich J.E."/>
            <person name="Spatafora J.W."/>
            <person name="Visel A."/>
            <person name="Grigoriev I.V."/>
        </authorList>
    </citation>
    <scope>NUCLEOTIDE SEQUENCE [LARGE SCALE GENOMIC DNA]</scope>
    <source>
        <strain evidence="9 10">62-1032</strain>
    </source>
</reference>
<evidence type="ECO:0000259" key="8">
    <source>
        <dbReference type="PROSITE" id="PS51194"/>
    </source>
</evidence>
<feature type="compositionally biased region" description="Acidic residues" evidence="6">
    <location>
        <begin position="372"/>
        <end position="381"/>
    </location>
</feature>
<dbReference type="GO" id="GO:0016887">
    <property type="term" value="F:ATP hydrolysis activity"/>
    <property type="evidence" value="ECO:0007669"/>
    <property type="project" value="TreeGrafter"/>
</dbReference>
<name>A0A1Y2G487_9BASI</name>
<feature type="region of interest" description="Disordered" evidence="6">
    <location>
        <begin position="1438"/>
        <end position="1556"/>
    </location>
</feature>
<feature type="domain" description="Helicase C-terminal" evidence="8">
    <location>
        <begin position="1187"/>
        <end position="1345"/>
    </location>
</feature>
<dbReference type="InterPro" id="IPR049730">
    <property type="entry name" value="SNF2/RAD54-like_C"/>
</dbReference>
<feature type="compositionally biased region" description="Acidic residues" evidence="6">
    <location>
        <begin position="304"/>
        <end position="313"/>
    </location>
</feature>
<evidence type="ECO:0000256" key="4">
    <source>
        <dbReference type="ARBA" id="ARBA00022840"/>
    </source>
</evidence>
<dbReference type="PROSITE" id="PS51194">
    <property type="entry name" value="HELICASE_CTER"/>
    <property type="match status" value="1"/>
</dbReference>
<dbReference type="CDD" id="cd18793">
    <property type="entry name" value="SF2_C_SNF"/>
    <property type="match status" value="1"/>
</dbReference>
<feature type="region of interest" description="Disordered" evidence="6">
    <location>
        <begin position="1"/>
        <end position="54"/>
    </location>
</feature>
<dbReference type="GO" id="GO:0140658">
    <property type="term" value="F:ATP-dependent chromatin remodeler activity"/>
    <property type="evidence" value="ECO:0007669"/>
    <property type="project" value="TreeGrafter"/>
</dbReference>
<dbReference type="InterPro" id="IPR001650">
    <property type="entry name" value="Helicase_C-like"/>
</dbReference>
<dbReference type="Gene3D" id="3.40.50.300">
    <property type="entry name" value="P-loop containing nucleotide triphosphate hydrolases"/>
    <property type="match status" value="1"/>
</dbReference>
<proteinExistence type="predicted"/>
<organism evidence="9 10">
    <name type="scientific">Leucosporidium creatinivorum</name>
    <dbReference type="NCBI Taxonomy" id="106004"/>
    <lineage>
        <taxon>Eukaryota</taxon>
        <taxon>Fungi</taxon>
        <taxon>Dikarya</taxon>
        <taxon>Basidiomycota</taxon>
        <taxon>Pucciniomycotina</taxon>
        <taxon>Microbotryomycetes</taxon>
        <taxon>Leucosporidiales</taxon>
        <taxon>Leucosporidium</taxon>
    </lineage>
</organism>
<dbReference type="SMART" id="SM00490">
    <property type="entry name" value="HELICc"/>
    <property type="match status" value="1"/>
</dbReference>
<feature type="compositionally biased region" description="Acidic residues" evidence="6">
    <location>
        <begin position="1496"/>
        <end position="1508"/>
    </location>
</feature>
<feature type="compositionally biased region" description="Low complexity" evidence="6">
    <location>
        <begin position="1"/>
        <end position="17"/>
    </location>
</feature>
<gene>
    <name evidence="9" type="ORF">BCR35DRAFT_299456</name>
</gene>
<feature type="compositionally biased region" description="Basic residues" evidence="6">
    <location>
        <begin position="206"/>
        <end position="222"/>
    </location>
</feature>
<dbReference type="GO" id="GO:0042393">
    <property type="term" value="F:histone binding"/>
    <property type="evidence" value="ECO:0007669"/>
    <property type="project" value="TreeGrafter"/>
</dbReference>
<evidence type="ECO:0000313" key="9">
    <source>
        <dbReference type="EMBL" id="ORY90852.1"/>
    </source>
</evidence>
<feature type="compositionally biased region" description="Basic and acidic residues" evidence="6">
    <location>
        <begin position="1692"/>
        <end position="1716"/>
    </location>
</feature>
<comment type="caution">
    <text evidence="9">The sequence shown here is derived from an EMBL/GenBank/DDBJ whole genome shotgun (WGS) entry which is preliminary data.</text>
</comment>
<dbReference type="InterPro" id="IPR027417">
    <property type="entry name" value="P-loop_NTPase"/>
</dbReference>
<dbReference type="Proteomes" id="UP000193467">
    <property type="component" value="Unassembled WGS sequence"/>
</dbReference>
<dbReference type="GO" id="GO:0003677">
    <property type="term" value="F:DNA binding"/>
    <property type="evidence" value="ECO:0007669"/>
    <property type="project" value="TreeGrafter"/>
</dbReference>
<dbReference type="GO" id="GO:0005524">
    <property type="term" value="F:ATP binding"/>
    <property type="evidence" value="ECO:0007669"/>
    <property type="project" value="UniProtKB-KW"/>
</dbReference>
<dbReference type="InterPro" id="IPR038718">
    <property type="entry name" value="SNF2-like_sf"/>
</dbReference>
<evidence type="ECO:0008006" key="11">
    <source>
        <dbReference type="Google" id="ProtNLM"/>
    </source>
</evidence>
<dbReference type="PROSITE" id="PS51192">
    <property type="entry name" value="HELICASE_ATP_BIND_1"/>
    <property type="match status" value="1"/>
</dbReference>
<dbReference type="InterPro" id="IPR056616">
    <property type="entry name" value="Chromo_MIT1"/>
</dbReference>
<keyword evidence="3" id="KW-0378">Hydrolase</keyword>
<evidence type="ECO:0000256" key="6">
    <source>
        <dbReference type="SAM" id="MobiDB-lite"/>
    </source>
</evidence>
<feature type="compositionally biased region" description="Low complexity" evidence="6">
    <location>
        <begin position="1660"/>
        <end position="1686"/>
    </location>
</feature>
<keyword evidence="4" id="KW-0067">ATP-binding</keyword>
<dbReference type="OrthoDB" id="5857104at2759"/>
<evidence type="ECO:0000256" key="1">
    <source>
        <dbReference type="ARBA" id="ARBA00004123"/>
    </source>
</evidence>
<evidence type="ECO:0000313" key="10">
    <source>
        <dbReference type="Proteomes" id="UP000193467"/>
    </source>
</evidence>
<evidence type="ECO:0000256" key="2">
    <source>
        <dbReference type="ARBA" id="ARBA00022741"/>
    </source>
</evidence>
<dbReference type="CDD" id="cd17919">
    <property type="entry name" value="DEXHc_Snf"/>
    <property type="match status" value="1"/>
</dbReference>
<feature type="domain" description="Helicase ATP-binding" evidence="7">
    <location>
        <begin position="878"/>
        <end position="1048"/>
    </location>
</feature>
<feature type="region of interest" description="Disordered" evidence="6">
    <location>
        <begin position="712"/>
        <end position="735"/>
    </location>
</feature>
<dbReference type="InterPro" id="IPR014001">
    <property type="entry name" value="Helicase_ATP-bd"/>
</dbReference>
<feature type="compositionally biased region" description="Gly residues" evidence="6">
    <location>
        <begin position="129"/>
        <end position="147"/>
    </location>
</feature>
<sequence length="1738" mass="191495">MDSTTASSSMSSPQPSTRVQEPALAAPAGVEALRGGSTGATSSSGEGDGEQVHTIYTAQRMQGLEAQYLVSLEAGSKKVKRSHSELQRLAPKLLAKFLANEAANATTTDATTDATSSDLEMVISRPTTGGKGLAGKGLGGKGLGGKGLPSNGARAQQQSTTADEDDSLSDIASEQSFDDDEEEESEEDEESGSDFLDDEGDDGGKAKKKAKKLKSPKKGGRRSTRETRHQKPFTMDLSGTQDSTAEEFDDTASTASGTRKSARDSRKKSKYTEEGSDDDFSAPVGEMYVPERSSRGKPRKSYGEDDYDFEEEHEEQHNTYAAEWETSGRPQDKHRSFCARCEKEPVPQLLAKIEARRQRNKGRKRRKKADADLDEDTDQEEDRVTKLGAWIECNVCVQSYHFGCMPGALRKDFTDALKDAHLADHNEKYPPPPRGEDYIQHPETGEWMQAPEPVSEVPLPPREKIELNIQRKFDIPKCWTCKKVGGRRCFVCGVSGRKDESDILEVEETNAADAAAPAPAAAAVTADQPADAMDVDSEVAAAAAAPATTVAAPKGDPAKYSLMFRCTKCKRPAHYGCLELPTDDYEESVSLYFDDGQCHECYRWQLPLDVILAWAEDDSLADNDVIEEDDVVDEPATIKKKDPTTGKVFQIPSSKNPAAKAKYLVKWQGAGYRQLAWVPHAFLVAAYQAKLSNFLQKGSPIAFEVAPVGDEAEDGEDESAKAPIGMAPLPDPTAEERIPKSWRTPDRVLDVWYFSKAGANRDPVRWRNYRNLPEDPEESIKLVAEVYFKWGDLPYGASTLEVPPQPEEEGYAEFVHAYKAFLDANSQRMKVPVLAPKVLQELDRPRAENKFTPIKEQPSYLVGGKLMPFQMDGVNFLFFQWWKRTGCILADEMGLGKTVQIITLLSVLNNDQGARPFLVTVPNSTIGNWVREFERWAPSMRVVPYSGDVESRRIIEEFELFDASGALKTHVVLATYEALEKNIHVFRNVQRWDCLVVDEGQRLKSGPGGHLWDALETLNINHRVLLSGTPLNNNLTELFNLLNFIDPGKWHDQEALTERYAELTPEKVEEVRGILKPYFLRRTKDLVLNLPPLTEIVVPVSMSPLQRQIYRGILERNASAIESIFQKAAPSTGTKAKARKTNFNNVLMELRKTLCHPYIISPEIEPRGQSPLQEHANLTEASAKFVLLATMLPKLHKAGHRVLIFSQFKLTLNIIESFLTGLKLKFLRLDGDTKQLDRQRGIDDFNAPGSEYFCYLLSTRAGGVGINLTTADTVIMYDQDFNPHQDIQAIARAHRIGQKKPVRVFKLLVKGTCEEKIFNAGNKKLGLDHLIIQRIDAKDESEDVEGILQYGAKAIFDDKEAEANAINYTESDVEALLTRTAEPLPEAEQDSAGAFAHAKIWEKSGKLEDVVIEEEEETGENLHGFWAGILDKQEAEERRRKAEAAANVGRGKRSRATVAYKTDSPAKKKKKVSSDPDEFGESSGDDFMDMEKVGNSEEDSGSDFELDLDDKPEKTRKPRIPDLARLDEPAGPKSRKGRSSFSDPPIAVPNKEARDARRRQYIATLAINAARFNDEELNATLTRAQSVKRLEQTLLMEEATRRIHELAGPLVQAAAAAAAAAKSKKKGPAPKEKKAAAPKAPKAPKEPKEPKAKGPKKGAAKPSSTAASTSAASTPAGDAPDPATTSSLPVLPKDKATSAKEVKAKTGEAGKKEKLKQSTLAFGAPPQAVDPGAMEFSD</sequence>
<dbReference type="GO" id="GO:0003682">
    <property type="term" value="F:chromatin binding"/>
    <property type="evidence" value="ECO:0007669"/>
    <property type="project" value="TreeGrafter"/>
</dbReference>
<dbReference type="Gene3D" id="3.40.50.10810">
    <property type="entry name" value="Tandem AAA-ATPase domain"/>
    <property type="match status" value="1"/>
</dbReference>
<feature type="region of interest" description="Disordered" evidence="6">
    <location>
        <begin position="103"/>
        <end position="331"/>
    </location>
</feature>
<feature type="compositionally biased region" description="Low complexity" evidence="6">
    <location>
        <begin position="103"/>
        <end position="120"/>
    </location>
</feature>
<dbReference type="PANTHER" id="PTHR45623:SF17">
    <property type="entry name" value="CHROMODOMAIN-HELICASE-DNA-BINDING PROTEIN 3-RELATED"/>
    <property type="match status" value="1"/>
</dbReference>
<feature type="compositionally biased region" description="Basic and acidic residues" evidence="6">
    <location>
        <begin position="1509"/>
        <end position="1530"/>
    </location>
</feature>
<dbReference type="PANTHER" id="PTHR45623">
    <property type="entry name" value="CHROMODOMAIN-HELICASE-DNA-BINDING PROTEIN 3-RELATED-RELATED"/>
    <property type="match status" value="1"/>
</dbReference>
<feature type="compositionally biased region" description="Basic and acidic residues" evidence="6">
    <location>
        <begin position="1643"/>
        <end position="1652"/>
    </location>
</feature>
<feature type="region of interest" description="Disordered" evidence="6">
    <location>
        <begin position="1614"/>
        <end position="1738"/>
    </location>
</feature>
<keyword evidence="2" id="KW-0547">Nucleotide-binding</keyword>
<feature type="compositionally biased region" description="Acidic residues" evidence="6">
    <location>
        <begin position="1475"/>
        <end position="1488"/>
    </location>
</feature>
<keyword evidence="5" id="KW-0539">Nucleus</keyword>
<feature type="compositionally biased region" description="Acidic residues" evidence="6">
    <location>
        <begin position="176"/>
        <end position="201"/>
    </location>
</feature>
<protein>
    <recommendedName>
        <fullName evidence="11">SNF2 family N-terminal domain-domain-containing protein</fullName>
    </recommendedName>
</protein>
<dbReference type="InterPro" id="IPR000330">
    <property type="entry name" value="SNF2_N"/>
</dbReference>
<dbReference type="GO" id="GO:0005634">
    <property type="term" value="C:nucleus"/>
    <property type="evidence" value="ECO:0007669"/>
    <property type="project" value="UniProtKB-SubCell"/>
</dbReference>
<dbReference type="SUPFAM" id="SSF54160">
    <property type="entry name" value="Chromo domain-like"/>
    <property type="match status" value="1"/>
</dbReference>
<dbReference type="InterPro" id="IPR016197">
    <property type="entry name" value="Chromo-like_dom_sf"/>
</dbReference>
<dbReference type="EMBL" id="MCGR01000003">
    <property type="protein sequence ID" value="ORY90852.1"/>
    <property type="molecule type" value="Genomic_DNA"/>
</dbReference>
<dbReference type="SMART" id="SM00487">
    <property type="entry name" value="DEXDc"/>
    <property type="match status" value="1"/>
</dbReference>
<comment type="subcellular location">
    <subcellularLocation>
        <location evidence="1">Nucleus</location>
    </subcellularLocation>
</comment>